<gene>
    <name evidence="2" type="ORF">P280DRAFT_198417</name>
</gene>
<dbReference type="GO" id="GO:0030674">
    <property type="term" value="F:protein-macromolecule adaptor activity"/>
    <property type="evidence" value="ECO:0007669"/>
    <property type="project" value="TreeGrafter"/>
</dbReference>
<dbReference type="OrthoDB" id="10261384at2759"/>
<sequence length="289" mass="31984">MEIRHPRRILALGAPDAGVLALLKDLTGSAPDLVTDTTAGLSHEWQVSTKYYTATLPIWLDEIPNISEWRTEFTKPEAREVVSVLGAWIFCFRKPVTSAHLDTIKETLRAIADVIEKACGYGGDQVCLAVAMPQSTTPYLEKSAEEWDELCMEYGFEFVDVEAKGKNEFGEEMGIKRVEDALKAHEWDGEEGDEGFEFLGDEEFGEGLDAEEREMGNEMFGLKMAVNGVGGDGEGEGEGEAEEGGEDQVEELEKLMRKMVAVKDTSEGMPEAERKRFAAKAVNDLMKDL</sequence>
<accession>A0A6A6RJ21</accession>
<dbReference type="PANTHER" id="PTHR28043">
    <property type="entry name" value="INCREASED RECOMBINATION CENTERS PROTEIN 6"/>
    <property type="match status" value="1"/>
</dbReference>
<feature type="region of interest" description="Disordered" evidence="1">
    <location>
        <begin position="229"/>
        <end position="248"/>
    </location>
</feature>
<dbReference type="AlphaFoldDB" id="A0A6A6RJ21"/>
<proteinExistence type="predicted"/>
<dbReference type="PANTHER" id="PTHR28043:SF1">
    <property type="entry name" value="INCREASED RECOMBINATION CENTERS PROTEIN 6"/>
    <property type="match status" value="1"/>
</dbReference>
<evidence type="ECO:0000313" key="3">
    <source>
        <dbReference type="Proteomes" id="UP000799753"/>
    </source>
</evidence>
<protein>
    <recommendedName>
        <fullName evidence="4">Alpha and gamma adaptin binding protein p34</fullName>
    </recommendedName>
</protein>
<reference evidence="2" key="1">
    <citation type="journal article" date="2020" name="Stud. Mycol.">
        <title>101 Dothideomycetes genomes: a test case for predicting lifestyles and emergence of pathogens.</title>
        <authorList>
            <person name="Haridas S."/>
            <person name="Albert R."/>
            <person name="Binder M."/>
            <person name="Bloem J."/>
            <person name="Labutti K."/>
            <person name="Salamov A."/>
            <person name="Andreopoulos B."/>
            <person name="Baker S."/>
            <person name="Barry K."/>
            <person name="Bills G."/>
            <person name="Bluhm B."/>
            <person name="Cannon C."/>
            <person name="Castanera R."/>
            <person name="Culley D."/>
            <person name="Daum C."/>
            <person name="Ezra D."/>
            <person name="Gonzalez J."/>
            <person name="Henrissat B."/>
            <person name="Kuo A."/>
            <person name="Liang C."/>
            <person name="Lipzen A."/>
            <person name="Lutzoni F."/>
            <person name="Magnuson J."/>
            <person name="Mondo S."/>
            <person name="Nolan M."/>
            <person name="Ohm R."/>
            <person name="Pangilinan J."/>
            <person name="Park H.-J."/>
            <person name="Ramirez L."/>
            <person name="Alfaro M."/>
            <person name="Sun H."/>
            <person name="Tritt A."/>
            <person name="Yoshinaga Y."/>
            <person name="Zwiers L.-H."/>
            <person name="Turgeon B."/>
            <person name="Goodwin S."/>
            <person name="Spatafora J."/>
            <person name="Crous P."/>
            <person name="Grigoriev I."/>
        </authorList>
    </citation>
    <scope>NUCLEOTIDE SEQUENCE</scope>
    <source>
        <strain evidence="2">CBS 473.64</strain>
    </source>
</reference>
<dbReference type="GO" id="GO:0016192">
    <property type="term" value="P:vesicle-mediated transport"/>
    <property type="evidence" value="ECO:0007669"/>
    <property type="project" value="InterPro"/>
</dbReference>
<name>A0A6A6RJ21_9PLEO</name>
<dbReference type="Proteomes" id="UP000799753">
    <property type="component" value="Unassembled WGS sequence"/>
</dbReference>
<evidence type="ECO:0008006" key="4">
    <source>
        <dbReference type="Google" id="ProtNLM"/>
    </source>
</evidence>
<evidence type="ECO:0000313" key="2">
    <source>
        <dbReference type="EMBL" id="KAF2635272.1"/>
    </source>
</evidence>
<dbReference type="InterPro" id="IPR034627">
    <property type="entry name" value="Irc6"/>
</dbReference>
<keyword evidence="3" id="KW-1185">Reference proteome</keyword>
<evidence type="ECO:0000256" key="1">
    <source>
        <dbReference type="SAM" id="MobiDB-lite"/>
    </source>
</evidence>
<feature type="compositionally biased region" description="Acidic residues" evidence="1">
    <location>
        <begin position="233"/>
        <end position="248"/>
    </location>
</feature>
<dbReference type="Pfam" id="PF10199">
    <property type="entry name" value="Adaptin_binding"/>
    <property type="match status" value="1"/>
</dbReference>
<dbReference type="Gene3D" id="3.40.50.11960">
    <property type="match status" value="1"/>
</dbReference>
<dbReference type="EMBL" id="MU006809">
    <property type="protein sequence ID" value="KAF2635272.1"/>
    <property type="molecule type" value="Genomic_DNA"/>
</dbReference>
<organism evidence="2 3">
    <name type="scientific">Massarina eburnea CBS 473.64</name>
    <dbReference type="NCBI Taxonomy" id="1395130"/>
    <lineage>
        <taxon>Eukaryota</taxon>
        <taxon>Fungi</taxon>
        <taxon>Dikarya</taxon>
        <taxon>Ascomycota</taxon>
        <taxon>Pezizomycotina</taxon>
        <taxon>Dothideomycetes</taxon>
        <taxon>Pleosporomycetidae</taxon>
        <taxon>Pleosporales</taxon>
        <taxon>Massarineae</taxon>
        <taxon>Massarinaceae</taxon>
        <taxon>Massarina</taxon>
    </lineage>
</organism>